<comment type="similarity">
    <text evidence="1">Belongs to the DprA/Smf family.</text>
</comment>
<feature type="domain" description="DprA winged helix" evidence="3">
    <location>
        <begin position="297"/>
        <end position="351"/>
    </location>
</feature>
<dbReference type="InterPro" id="IPR036388">
    <property type="entry name" value="WH-like_DNA-bd_sf"/>
</dbReference>
<dbReference type="Pfam" id="PF17782">
    <property type="entry name" value="WHD_DprA"/>
    <property type="match status" value="1"/>
</dbReference>
<feature type="domain" description="Smf/DprA SLOG" evidence="2">
    <location>
        <begin position="82"/>
        <end position="288"/>
    </location>
</feature>
<comment type="caution">
    <text evidence="4">The sequence shown here is derived from an EMBL/GenBank/DDBJ whole genome shotgun (WGS) entry which is preliminary data.</text>
</comment>
<dbReference type="SUPFAM" id="SSF102405">
    <property type="entry name" value="MCP/YpsA-like"/>
    <property type="match status" value="1"/>
</dbReference>
<name>A0A9D1NCQ7_9FIRM</name>
<sequence length="359" mass="39580">MIGENAYAALWLNAVVGFESRKIARFSALGYPPERIRYETRDFVKKFAKVIDADAERELLDGLDRGQIERISEDLDQLDMGFVVAEDFAFPERLRQIADPPACLYYRGDLALLKSKSLAVVGTRNPTRYGKEVTENFVKALSGLYTIVSGMARGIDAIAHREALRSGGKTIAVLGSGIDRPYPSEHVDLYHEIAKRGLVVSEYGLNTGVQQYRFPQRNRIISGLSRGVLVTEAGEKSGSLITAEYAVEQGKELFVVPSAVTNPRGTGTNRLLVKYPAAITITPDAVAEGLGDAPCTKPPAPMQLDYNEAMIREALVYREMHFEELLMLTGLGVSALTSLLTQMEMLGIIKKLDHNYYGV</sequence>
<reference evidence="4" key="1">
    <citation type="submission" date="2020-10" db="EMBL/GenBank/DDBJ databases">
        <authorList>
            <person name="Gilroy R."/>
        </authorList>
    </citation>
    <scope>NUCLEOTIDE SEQUENCE</scope>
    <source>
        <strain evidence="4">23406</strain>
    </source>
</reference>
<evidence type="ECO:0000259" key="3">
    <source>
        <dbReference type="Pfam" id="PF17782"/>
    </source>
</evidence>
<dbReference type="Gene3D" id="1.10.10.10">
    <property type="entry name" value="Winged helix-like DNA-binding domain superfamily/Winged helix DNA-binding domain"/>
    <property type="match status" value="1"/>
</dbReference>
<dbReference type="Pfam" id="PF02481">
    <property type="entry name" value="DNA_processg_A"/>
    <property type="match status" value="1"/>
</dbReference>
<dbReference type="InterPro" id="IPR041614">
    <property type="entry name" value="DprA_WH"/>
</dbReference>
<evidence type="ECO:0000313" key="4">
    <source>
        <dbReference type="EMBL" id="HIV00471.1"/>
    </source>
</evidence>
<dbReference type="PANTHER" id="PTHR43022">
    <property type="entry name" value="PROTEIN SMF"/>
    <property type="match status" value="1"/>
</dbReference>
<dbReference type="GO" id="GO:0009294">
    <property type="term" value="P:DNA-mediated transformation"/>
    <property type="evidence" value="ECO:0007669"/>
    <property type="project" value="InterPro"/>
</dbReference>
<dbReference type="NCBIfam" id="TIGR00732">
    <property type="entry name" value="dprA"/>
    <property type="match status" value="1"/>
</dbReference>
<dbReference type="Gene3D" id="3.40.50.450">
    <property type="match status" value="1"/>
</dbReference>
<proteinExistence type="inferred from homology"/>
<dbReference type="InterPro" id="IPR003488">
    <property type="entry name" value="DprA"/>
</dbReference>
<accession>A0A9D1NCQ7</accession>
<evidence type="ECO:0000259" key="2">
    <source>
        <dbReference type="Pfam" id="PF02481"/>
    </source>
</evidence>
<dbReference type="PANTHER" id="PTHR43022:SF1">
    <property type="entry name" value="PROTEIN SMF"/>
    <property type="match status" value="1"/>
</dbReference>
<dbReference type="AlphaFoldDB" id="A0A9D1NCQ7"/>
<evidence type="ECO:0000256" key="1">
    <source>
        <dbReference type="ARBA" id="ARBA00006525"/>
    </source>
</evidence>
<dbReference type="Proteomes" id="UP000886891">
    <property type="component" value="Unassembled WGS sequence"/>
</dbReference>
<reference evidence="4" key="2">
    <citation type="journal article" date="2021" name="PeerJ">
        <title>Extensive microbial diversity within the chicken gut microbiome revealed by metagenomics and culture.</title>
        <authorList>
            <person name="Gilroy R."/>
            <person name="Ravi A."/>
            <person name="Getino M."/>
            <person name="Pursley I."/>
            <person name="Horton D.L."/>
            <person name="Alikhan N.F."/>
            <person name="Baker D."/>
            <person name="Gharbi K."/>
            <person name="Hall N."/>
            <person name="Watson M."/>
            <person name="Adriaenssens E.M."/>
            <person name="Foster-Nyarko E."/>
            <person name="Jarju S."/>
            <person name="Secka A."/>
            <person name="Antonio M."/>
            <person name="Oren A."/>
            <person name="Chaudhuri R.R."/>
            <person name="La Ragione R."/>
            <person name="Hildebrand F."/>
            <person name="Pallen M.J."/>
        </authorList>
    </citation>
    <scope>NUCLEOTIDE SEQUENCE</scope>
    <source>
        <strain evidence="4">23406</strain>
    </source>
</reference>
<gene>
    <name evidence="4" type="primary">dprA</name>
    <name evidence="4" type="ORF">IAB14_05100</name>
</gene>
<protein>
    <submittedName>
        <fullName evidence="4">DNA-protecting protein DprA</fullName>
    </submittedName>
</protein>
<dbReference type="EMBL" id="DVOH01000038">
    <property type="protein sequence ID" value="HIV00471.1"/>
    <property type="molecule type" value="Genomic_DNA"/>
</dbReference>
<organism evidence="4 5">
    <name type="scientific">Candidatus Stercoripulliclostridium merdipullorum</name>
    <dbReference type="NCBI Taxonomy" id="2840952"/>
    <lineage>
        <taxon>Bacteria</taxon>
        <taxon>Bacillati</taxon>
        <taxon>Bacillota</taxon>
        <taxon>Clostridia</taxon>
        <taxon>Eubacteriales</taxon>
        <taxon>Candidatus Stercoripulliclostridium</taxon>
    </lineage>
</organism>
<dbReference type="InterPro" id="IPR057666">
    <property type="entry name" value="DrpA_SLOG"/>
</dbReference>
<evidence type="ECO:0000313" key="5">
    <source>
        <dbReference type="Proteomes" id="UP000886891"/>
    </source>
</evidence>